<accession>A0A1C7LPR5</accession>
<dbReference type="STRING" id="5627.A0A1C7LPR5"/>
<organism evidence="1 2">
    <name type="scientific">Grifola frondosa</name>
    <name type="common">Maitake</name>
    <name type="synonym">Polyporus frondosus</name>
    <dbReference type="NCBI Taxonomy" id="5627"/>
    <lineage>
        <taxon>Eukaryota</taxon>
        <taxon>Fungi</taxon>
        <taxon>Dikarya</taxon>
        <taxon>Basidiomycota</taxon>
        <taxon>Agaricomycotina</taxon>
        <taxon>Agaricomycetes</taxon>
        <taxon>Polyporales</taxon>
        <taxon>Grifolaceae</taxon>
        <taxon>Grifola</taxon>
    </lineage>
</organism>
<name>A0A1C7LPR5_GRIFR</name>
<reference evidence="1 2" key="1">
    <citation type="submission" date="2016-03" db="EMBL/GenBank/DDBJ databases">
        <title>Whole genome sequencing of Grifola frondosa 9006-11.</title>
        <authorList>
            <person name="Min B."/>
            <person name="Park H."/>
            <person name="Kim J.-G."/>
            <person name="Cho H."/>
            <person name="Oh Y.-L."/>
            <person name="Kong W.-S."/>
            <person name="Choi I.-G."/>
        </authorList>
    </citation>
    <scope>NUCLEOTIDE SEQUENCE [LARGE SCALE GENOMIC DNA]</scope>
    <source>
        <strain evidence="1 2">9006-11</strain>
    </source>
</reference>
<evidence type="ECO:0000313" key="2">
    <source>
        <dbReference type="Proteomes" id="UP000092993"/>
    </source>
</evidence>
<dbReference type="Proteomes" id="UP000092993">
    <property type="component" value="Unassembled WGS sequence"/>
</dbReference>
<sequence length="78" mass="8686">MATPSSSTTTPSPQLRYVQPATPQVTPLAPNVVNLTEREERERAVQKFLARAEIGKVCRSSYASFDRRLRGEGLRPTL</sequence>
<dbReference type="EMBL" id="LUGG01000032">
    <property type="protein sequence ID" value="OBZ66206.1"/>
    <property type="molecule type" value="Genomic_DNA"/>
</dbReference>
<dbReference type="OrthoDB" id="2163387at2759"/>
<comment type="caution">
    <text evidence="1">The sequence shown here is derived from an EMBL/GenBank/DDBJ whole genome shotgun (WGS) entry which is preliminary data.</text>
</comment>
<proteinExistence type="predicted"/>
<protein>
    <submittedName>
        <fullName evidence="1">Uncharacterized protein</fullName>
    </submittedName>
</protein>
<evidence type="ECO:0000313" key="1">
    <source>
        <dbReference type="EMBL" id="OBZ66206.1"/>
    </source>
</evidence>
<keyword evidence="2" id="KW-1185">Reference proteome</keyword>
<gene>
    <name evidence="1" type="ORF">A0H81_13742</name>
</gene>
<dbReference type="AlphaFoldDB" id="A0A1C7LPR5"/>